<dbReference type="PANTHER" id="PTHR42648">
    <property type="entry name" value="TRANSPOSASE, PUTATIVE-RELATED"/>
    <property type="match status" value="1"/>
</dbReference>
<dbReference type="GO" id="GO:0008270">
    <property type="term" value="F:zinc ion binding"/>
    <property type="evidence" value="ECO:0007669"/>
    <property type="project" value="UniProtKB-KW"/>
</dbReference>
<keyword evidence="14" id="KW-0917">Virion maturation</keyword>
<organism evidence="18 19">
    <name type="scientific">Arctia plantaginis</name>
    <name type="common">Wood tiger moth</name>
    <name type="synonym">Phalaena plantaginis</name>
    <dbReference type="NCBI Taxonomy" id="874455"/>
    <lineage>
        <taxon>Eukaryota</taxon>
        <taxon>Metazoa</taxon>
        <taxon>Ecdysozoa</taxon>
        <taxon>Arthropoda</taxon>
        <taxon>Hexapoda</taxon>
        <taxon>Insecta</taxon>
        <taxon>Pterygota</taxon>
        <taxon>Neoptera</taxon>
        <taxon>Endopterygota</taxon>
        <taxon>Lepidoptera</taxon>
        <taxon>Glossata</taxon>
        <taxon>Ditrysia</taxon>
        <taxon>Noctuoidea</taxon>
        <taxon>Erebidae</taxon>
        <taxon>Arctiinae</taxon>
        <taxon>Arctia</taxon>
    </lineage>
</organism>
<dbReference type="AlphaFoldDB" id="A0A8S1B524"/>
<dbReference type="GO" id="GO:0006508">
    <property type="term" value="P:proteolysis"/>
    <property type="evidence" value="ECO:0007669"/>
    <property type="project" value="UniProtKB-KW"/>
</dbReference>
<accession>A0A8S1B524</accession>
<name>A0A8S1B524_ARCPL</name>
<evidence type="ECO:0000256" key="4">
    <source>
        <dbReference type="ARBA" id="ARBA00022722"/>
    </source>
</evidence>
<evidence type="ECO:0000256" key="14">
    <source>
        <dbReference type="ARBA" id="ARBA00023113"/>
    </source>
</evidence>
<evidence type="ECO:0000256" key="7">
    <source>
        <dbReference type="ARBA" id="ARBA00022759"/>
    </source>
</evidence>
<keyword evidence="12" id="KW-0695">RNA-directed DNA polymerase</keyword>
<gene>
    <name evidence="18" type="ORF">APLA_LOCUS14317</name>
</gene>
<evidence type="ECO:0000256" key="5">
    <source>
        <dbReference type="ARBA" id="ARBA00022723"/>
    </source>
</evidence>
<evidence type="ECO:0000256" key="8">
    <source>
        <dbReference type="ARBA" id="ARBA00022801"/>
    </source>
</evidence>
<keyword evidence="8" id="KW-0378">Hydrolase</keyword>
<keyword evidence="10" id="KW-0460">Magnesium</keyword>
<dbReference type="GO" id="GO:0004519">
    <property type="term" value="F:endonuclease activity"/>
    <property type="evidence" value="ECO:0007669"/>
    <property type="project" value="UniProtKB-KW"/>
</dbReference>
<dbReference type="GO" id="GO:0003964">
    <property type="term" value="F:RNA-directed DNA polymerase activity"/>
    <property type="evidence" value="ECO:0007669"/>
    <property type="project" value="UniProtKB-KW"/>
</dbReference>
<dbReference type="InterPro" id="IPR036397">
    <property type="entry name" value="RNaseH_sf"/>
</dbReference>
<dbReference type="InterPro" id="IPR012337">
    <property type="entry name" value="RNaseH-like_sf"/>
</dbReference>
<dbReference type="PANTHER" id="PTHR42648:SF11">
    <property type="entry name" value="TRANSPOSON TY4-P GAG-POL POLYPROTEIN"/>
    <property type="match status" value="1"/>
</dbReference>
<evidence type="ECO:0000313" key="18">
    <source>
        <dbReference type="EMBL" id="CAB3253510.1"/>
    </source>
</evidence>
<keyword evidence="16" id="KW-0863">Zinc-finger</keyword>
<dbReference type="EMBL" id="CADEBD010000392">
    <property type="protein sequence ID" value="CAB3253510.1"/>
    <property type="molecule type" value="Genomic_DNA"/>
</dbReference>
<dbReference type="GO" id="GO:0015074">
    <property type="term" value="P:DNA integration"/>
    <property type="evidence" value="ECO:0007669"/>
    <property type="project" value="UniProtKB-KW"/>
</dbReference>
<evidence type="ECO:0000313" key="19">
    <source>
        <dbReference type="Proteomes" id="UP000494256"/>
    </source>
</evidence>
<evidence type="ECO:0000259" key="17">
    <source>
        <dbReference type="PROSITE" id="PS50158"/>
    </source>
</evidence>
<keyword evidence="16" id="KW-0862">Zinc</keyword>
<sequence length="522" mass="60084">MENSKLKRNIKPFNGEKYSVWKFRIRALLSEIDVISVIDEEVPATRSQEWITKNCIAKSTIVEYLEDSYLGFAKEEITAKYIFKNLDAFYERKSLATQLALRKQLLSLKLHGDTPLIKHFTIFEDLIMELLAAGAKLEETDKVSHLLLTLPATYDGVITAIETLSEDNLTHPVFVKTRLLDHEVKLKTESRDTSMKVLQIKNKNEIFKRKRNENTYITNNYPHKNYNHKAKRKIHFLKCHHCGRKGHVKNDCFYFKRVNKSKVSDRSRTVQSVVMTEPTTADEQPRFAFMAGKNEKSIHNDRITFLLDSRVSDHIINRDDFFINYTILLIPIKISVAKVGEFITATKRGTIKVTSDMGIDGVLEDVLFCPEVPYNLLSVSKIQRAGLTIIFDQDGAHIFKDGKTLINERMIRTVTEKARAMLSGAKLEKVFWGEAVLTAVYLINLTPTKALKQSRTPFEMWHNRKPQIKCLRVFGSTVYVHNKTNKNKFDDKSWKGKQLADVLTKPLPSIAFKTHRAKMGLE</sequence>
<keyword evidence="13" id="KW-0239">DNA-directed DNA polymerase</keyword>
<evidence type="ECO:0000256" key="9">
    <source>
        <dbReference type="ARBA" id="ARBA00022840"/>
    </source>
</evidence>
<dbReference type="GO" id="GO:0008233">
    <property type="term" value="F:peptidase activity"/>
    <property type="evidence" value="ECO:0007669"/>
    <property type="project" value="UniProtKB-KW"/>
</dbReference>
<dbReference type="InterPro" id="IPR039537">
    <property type="entry name" value="Retrotran_Ty1/copia-like"/>
</dbReference>
<dbReference type="GO" id="GO:0003887">
    <property type="term" value="F:DNA-directed DNA polymerase activity"/>
    <property type="evidence" value="ECO:0007669"/>
    <property type="project" value="UniProtKB-KW"/>
</dbReference>
<dbReference type="SUPFAM" id="SSF53098">
    <property type="entry name" value="Ribonuclease H-like"/>
    <property type="match status" value="1"/>
</dbReference>
<keyword evidence="15" id="KW-0233">DNA recombination</keyword>
<keyword evidence="6" id="KW-0547">Nucleotide-binding</keyword>
<dbReference type="GO" id="GO:0003676">
    <property type="term" value="F:nucleic acid binding"/>
    <property type="evidence" value="ECO:0007669"/>
    <property type="project" value="InterPro"/>
</dbReference>
<keyword evidence="13" id="KW-0808">Transferase</keyword>
<keyword evidence="7" id="KW-0255">Endonuclease</keyword>
<keyword evidence="5" id="KW-0479">Metal-binding</keyword>
<evidence type="ECO:0000256" key="16">
    <source>
        <dbReference type="PROSITE-ProRule" id="PRU00047"/>
    </source>
</evidence>
<dbReference type="Gene3D" id="3.30.420.10">
    <property type="entry name" value="Ribonuclease H-like superfamily/Ribonuclease H"/>
    <property type="match status" value="1"/>
</dbReference>
<evidence type="ECO:0000256" key="10">
    <source>
        <dbReference type="ARBA" id="ARBA00022842"/>
    </source>
</evidence>
<keyword evidence="11" id="KW-0229">DNA integration</keyword>
<dbReference type="Proteomes" id="UP000494256">
    <property type="component" value="Unassembled WGS sequence"/>
</dbReference>
<protein>
    <recommendedName>
        <fullName evidence="17">CCHC-type domain-containing protein</fullName>
    </recommendedName>
</protein>
<evidence type="ECO:0000256" key="3">
    <source>
        <dbReference type="ARBA" id="ARBA00022670"/>
    </source>
</evidence>
<dbReference type="GO" id="GO:0005524">
    <property type="term" value="F:ATP binding"/>
    <property type="evidence" value="ECO:0007669"/>
    <property type="project" value="UniProtKB-KW"/>
</dbReference>
<dbReference type="InterPro" id="IPR001878">
    <property type="entry name" value="Znf_CCHC"/>
</dbReference>
<comment type="caution">
    <text evidence="18">The sequence shown here is derived from an EMBL/GenBank/DDBJ whole genome shotgun (WGS) entry which is preliminary data.</text>
</comment>
<dbReference type="OrthoDB" id="2018133at2759"/>
<feature type="domain" description="CCHC-type" evidence="17">
    <location>
        <begin position="238"/>
        <end position="252"/>
    </location>
</feature>
<dbReference type="InterPro" id="IPR054722">
    <property type="entry name" value="PolX-like_BBD"/>
</dbReference>
<proteinExistence type="predicted"/>
<keyword evidence="13" id="KW-0548">Nucleotidyltransferase</keyword>
<evidence type="ECO:0000256" key="13">
    <source>
        <dbReference type="ARBA" id="ARBA00022932"/>
    </source>
</evidence>
<keyword evidence="4" id="KW-0540">Nuclease</keyword>
<comment type="function">
    <text evidence="1">The aspartyl protease (PR) mediates the proteolytic cleavages of the Gag and Gag-Pol polyproteins after assembly of the VLP.</text>
</comment>
<evidence type="ECO:0000256" key="6">
    <source>
        <dbReference type="ARBA" id="ARBA00022741"/>
    </source>
</evidence>
<reference evidence="18 19" key="1">
    <citation type="submission" date="2020-04" db="EMBL/GenBank/DDBJ databases">
        <authorList>
            <person name="Wallbank WR R."/>
            <person name="Pardo Diaz C."/>
            <person name="Kozak K."/>
            <person name="Martin S."/>
            <person name="Jiggins C."/>
            <person name="Moest M."/>
            <person name="Warren A I."/>
            <person name="Byers J.R.P. K."/>
            <person name="Montejo-Kovacevich G."/>
            <person name="Yen C E."/>
        </authorList>
    </citation>
    <scope>NUCLEOTIDE SEQUENCE [LARGE SCALE GENOMIC DNA]</scope>
</reference>
<dbReference type="Pfam" id="PF14223">
    <property type="entry name" value="Retrotran_gag_2"/>
    <property type="match status" value="1"/>
</dbReference>
<evidence type="ECO:0000256" key="11">
    <source>
        <dbReference type="ARBA" id="ARBA00022908"/>
    </source>
</evidence>
<evidence type="ECO:0000256" key="12">
    <source>
        <dbReference type="ARBA" id="ARBA00022918"/>
    </source>
</evidence>
<evidence type="ECO:0000256" key="1">
    <source>
        <dbReference type="ARBA" id="ARBA00002180"/>
    </source>
</evidence>
<evidence type="ECO:0000256" key="15">
    <source>
        <dbReference type="ARBA" id="ARBA00023172"/>
    </source>
</evidence>
<keyword evidence="2" id="KW-1188">Viral release from host cell</keyword>
<dbReference type="Pfam" id="PF22936">
    <property type="entry name" value="Pol_BBD"/>
    <property type="match status" value="1"/>
</dbReference>
<evidence type="ECO:0000256" key="2">
    <source>
        <dbReference type="ARBA" id="ARBA00022612"/>
    </source>
</evidence>
<dbReference type="PROSITE" id="PS50158">
    <property type="entry name" value="ZF_CCHC"/>
    <property type="match status" value="1"/>
</dbReference>
<keyword evidence="3" id="KW-0645">Protease</keyword>
<keyword evidence="9" id="KW-0067">ATP-binding</keyword>
<dbReference type="GO" id="GO:0006310">
    <property type="term" value="P:DNA recombination"/>
    <property type="evidence" value="ECO:0007669"/>
    <property type="project" value="UniProtKB-KW"/>
</dbReference>